<reference evidence="2 3" key="1">
    <citation type="journal article" date="2018" name="Elife">
        <title>Functional genomics of lipid metabolism in the oleaginous yeast Rhodosporidium toruloides.</title>
        <authorList>
            <person name="Coradetti S.T."/>
            <person name="Pinel D."/>
            <person name="Geiselman G."/>
            <person name="Ito M."/>
            <person name="Mondo S."/>
            <person name="Reilly M.C."/>
            <person name="Cheng Y.F."/>
            <person name="Bauer S."/>
            <person name="Grigoriev I."/>
            <person name="Gladden J.M."/>
            <person name="Simmons B.A."/>
            <person name="Brem R."/>
            <person name="Arkin A.P."/>
            <person name="Skerker J.M."/>
        </authorList>
    </citation>
    <scope>NUCLEOTIDE SEQUENCE [LARGE SCALE GENOMIC DNA]</scope>
    <source>
        <strain evidence="2 3">NBRC 0880</strain>
    </source>
</reference>
<sequence length="145" mass="16558">MASQKYLIGIVPAQTFRLGSANASNCAALVLFAFYLVFVAEVLQAVMGRPNPLFKHEVRTTADAWSLVRWQWTYELVMTIFGSEWTATRVSVRELTRPAYRSPSYEPAQAALQTRTAQVAPRRSPHHRRVRATFLSFSPLHRRHL</sequence>
<dbReference type="AlphaFoldDB" id="A0A2T0A8T9"/>
<evidence type="ECO:0000313" key="2">
    <source>
        <dbReference type="EMBL" id="PRQ74431.1"/>
    </source>
</evidence>
<name>A0A2T0A8T9_RHOTO</name>
<dbReference type="OrthoDB" id="10650771at2759"/>
<comment type="caution">
    <text evidence="2">The sequence shown here is derived from an EMBL/GenBank/DDBJ whole genome shotgun (WGS) entry which is preliminary data.</text>
</comment>
<dbReference type="EMBL" id="LCTV02000006">
    <property type="protein sequence ID" value="PRQ74431.1"/>
    <property type="molecule type" value="Genomic_DNA"/>
</dbReference>
<proteinExistence type="predicted"/>
<keyword evidence="1" id="KW-1133">Transmembrane helix</keyword>
<organism evidence="2 3">
    <name type="scientific">Rhodotorula toruloides</name>
    <name type="common">Yeast</name>
    <name type="synonym">Rhodosporidium toruloides</name>
    <dbReference type="NCBI Taxonomy" id="5286"/>
    <lineage>
        <taxon>Eukaryota</taxon>
        <taxon>Fungi</taxon>
        <taxon>Dikarya</taxon>
        <taxon>Basidiomycota</taxon>
        <taxon>Pucciniomycotina</taxon>
        <taxon>Microbotryomycetes</taxon>
        <taxon>Sporidiobolales</taxon>
        <taxon>Sporidiobolaceae</taxon>
        <taxon>Rhodotorula</taxon>
    </lineage>
</organism>
<protein>
    <submittedName>
        <fullName evidence="2">Uncharacterized protein</fullName>
    </submittedName>
</protein>
<evidence type="ECO:0000313" key="3">
    <source>
        <dbReference type="Proteomes" id="UP000239560"/>
    </source>
</evidence>
<keyword evidence="1" id="KW-0472">Membrane</keyword>
<feature type="transmembrane region" description="Helical" evidence="1">
    <location>
        <begin position="27"/>
        <end position="46"/>
    </location>
</feature>
<dbReference type="Proteomes" id="UP000239560">
    <property type="component" value="Unassembled WGS sequence"/>
</dbReference>
<evidence type="ECO:0000256" key="1">
    <source>
        <dbReference type="SAM" id="Phobius"/>
    </source>
</evidence>
<keyword evidence="1" id="KW-0812">Transmembrane</keyword>
<accession>A0A2T0A8T9</accession>
<gene>
    <name evidence="2" type="ORF">AAT19DRAFT_14784</name>
</gene>